<organism evidence="2 3">
    <name type="scientific">Lutibacter profundi</name>
    <dbReference type="NCBI Taxonomy" id="1622118"/>
    <lineage>
        <taxon>Bacteria</taxon>
        <taxon>Pseudomonadati</taxon>
        <taxon>Bacteroidota</taxon>
        <taxon>Flavobacteriia</taxon>
        <taxon>Flavobacteriales</taxon>
        <taxon>Flavobacteriaceae</taxon>
        <taxon>Lutibacter</taxon>
    </lineage>
</organism>
<evidence type="ECO:0000313" key="2">
    <source>
        <dbReference type="EMBL" id="AMC11379.1"/>
    </source>
</evidence>
<evidence type="ECO:0000256" key="1">
    <source>
        <dbReference type="SAM" id="Phobius"/>
    </source>
</evidence>
<dbReference type="EMBL" id="CP013355">
    <property type="protein sequence ID" value="AMC11379.1"/>
    <property type="molecule type" value="Genomic_DNA"/>
</dbReference>
<reference evidence="3" key="1">
    <citation type="submission" date="2015-12" db="EMBL/GenBank/DDBJ databases">
        <title>Complete genome sequence of Lutibacter profundus strain LP1.</title>
        <authorList>
            <person name="Wissuwa J."/>
            <person name="Le Moine Bauer S."/>
            <person name="Stokke R."/>
            <person name="Dahle H."/>
            <person name="Steen I.H."/>
        </authorList>
    </citation>
    <scope>NUCLEOTIDE SEQUENCE [LARGE SCALE GENOMIC DNA]</scope>
    <source>
        <strain evidence="3">LP1</strain>
    </source>
</reference>
<accession>A0A120IEE1</accession>
<keyword evidence="1" id="KW-1133">Transmembrane helix</keyword>
<keyword evidence="3" id="KW-1185">Reference proteome</keyword>
<reference evidence="2 3" key="2">
    <citation type="journal article" date="2016" name="Int. J. Syst. Evol. Microbiol.">
        <title>Lutibacter profundi sp. nov., isolated from a deep-sea hydrothermal system on the Arctic Mid-Ocean Ridge and emended description of the genus Lutibacter.</title>
        <authorList>
            <person name="Le Moine Bauer S."/>
            <person name="Roalkvam I."/>
            <person name="Steen I.H."/>
            <person name="Dahle H."/>
        </authorList>
    </citation>
    <scope>NUCLEOTIDE SEQUENCE [LARGE SCALE GENOMIC DNA]</scope>
    <source>
        <strain evidence="2 3">LP1</strain>
    </source>
</reference>
<dbReference type="RefSeq" id="WP_068208991.1">
    <property type="nucleotide sequence ID" value="NZ_CP013355.1"/>
</dbReference>
<feature type="transmembrane region" description="Helical" evidence="1">
    <location>
        <begin position="100"/>
        <end position="122"/>
    </location>
</feature>
<dbReference type="AlphaFoldDB" id="A0A120IEE1"/>
<feature type="transmembrane region" description="Helical" evidence="1">
    <location>
        <begin position="7"/>
        <end position="31"/>
    </location>
</feature>
<proteinExistence type="predicted"/>
<protein>
    <submittedName>
        <fullName evidence="2">Uncharacterized protein</fullName>
    </submittedName>
</protein>
<evidence type="ECO:0000313" key="3">
    <source>
        <dbReference type="Proteomes" id="UP000059672"/>
    </source>
</evidence>
<dbReference type="KEGG" id="lut:Lupro_08950"/>
<sequence>MITLNIFLGSFGANIPMILAIVLLIAIIVAVKSSKSEDYSPTEDWQNNKVINVTLNGGIIGLLADSPQRTLNRRIKKENADGWSVVQVIPADSGNLFLTIFRLVLLLLTLFIFTTANGYYVVMERRKFINIKKSEK</sequence>
<dbReference type="OrthoDB" id="10014318at2"/>
<gene>
    <name evidence="2" type="ORF">Lupro_08950</name>
</gene>
<dbReference type="Proteomes" id="UP000059672">
    <property type="component" value="Chromosome"/>
</dbReference>
<keyword evidence="1" id="KW-0812">Transmembrane</keyword>
<name>A0A120IEE1_9FLAO</name>
<dbReference type="STRING" id="1622118.Lupro_08950"/>
<keyword evidence="1" id="KW-0472">Membrane</keyword>